<accession>A0ABR0TK14</accession>
<sequence>MPRNLNLPVELLDRIIWFTIPDLNYLAYPASHATTKTLLALCRVSRATSCTAKTLLYTHCLYIDKPWRLDLLLTRYFFQSNSPTLISRIENLYLSPFSGGTIREKKVVTQIAELFTLLGPSLKRLVNDMPLRSHYPEEDITDQLRPILRRGFEQLIHLEEFCSVKDELYLAYWDPTSSQQAHDDEVNDFMFENWRYLRRIALYNQMLDSDFRSALTRMPNLESIVLSRPDYEEDIGSWMRDMGIVFRNRVHSTYIDTTETASEAGLRILHHTDVPEGTQFDTWSYGLLVGKEDDPISSVQDWSLRRALDGSLWCLPDARGLDLTWCFNERGARVV</sequence>
<dbReference type="EMBL" id="JASGXD010000008">
    <property type="protein sequence ID" value="KAK6004270.1"/>
    <property type="molecule type" value="Genomic_DNA"/>
</dbReference>
<protein>
    <recommendedName>
        <fullName evidence="3">F-box domain-containing protein</fullName>
    </recommendedName>
</protein>
<proteinExistence type="predicted"/>
<evidence type="ECO:0000313" key="1">
    <source>
        <dbReference type="EMBL" id="KAK6004270.1"/>
    </source>
</evidence>
<name>A0ABR0TK14_AURPU</name>
<reference evidence="1 2" key="1">
    <citation type="submission" date="2023-11" db="EMBL/GenBank/DDBJ databases">
        <title>Draft genome sequence and annotation of the polyextremotolerant black yeast-like fungus Aureobasidium pullulans NRRL 62042.</title>
        <authorList>
            <person name="Dielentheis-Frenken M.R.E."/>
            <person name="Wibberg D."/>
            <person name="Blank L.M."/>
            <person name="Tiso T."/>
        </authorList>
    </citation>
    <scope>NUCLEOTIDE SEQUENCE [LARGE SCALE GENOMIC DNA]</scope>
    <source>
        <strain evidence="1 2">NRRL 62042</strain>
    </source>
</reference>
<organism evidence="1 2">
    <name type="scientific">Aureobasidium pullulans</name>
    <name type="common">Black yeast</name>
    <name type="synonym">Pullularia pullulans</name>
    <dbReference type="NCBI Taxonomy" id="5580"/>
    <lineage>
        <taxon>Eukaryota</taxon>
        <taxon>Fungi</taxon>
        <taxon>Dikarya</taxon>
        <taxon>Ascomycota</taxon>
        <taxon>Pezizomycotina</taxon>
        <taxon>Dothideomycetes</taxon>
        <taxon>Dothideomycetidae</taxon>
        <taxon>Dothideales</taxon>
        <taxon>Saccotheciaceae</taxon>
        <taxon>Aureobasidium</taxon>
    </lineage>
</organism>
<dbReference type="Proteomes" id="UP001341245">
    <property type="component" value="Unassembled WGS sequence"/>
</dbReference>
<evidence type="ECO:0008006" key="3">
    <source>
        <dbReference type="Google" id="ProtNLM"/>
    </source>
</evidence>
<evidence type="ECO:0000313" key="2">
    <source>
        <dbReference type="Proteomes" id="UP001341245"/>
    </source>
</evidence>
<gene>
    <name evidence="1" type="ORF">QM012_009120</name>
</gene>
<comment type="caution">
    <text evidence="1">The sequence shown here is derived from an EMBL/GenBank/DDBJ whole genome shotgun (WGS) entry which is preliminary data.</text>
</comment>
<keyword evidence="2" id="KW-1185">Reference proteome</keyword>